<dbReference type="InterPro" id="IPR000595">
    <property type="entry name" value="cNMP-bd_dom"/>
</dbReference>
<dbReference type="GO" id="GO:0005509">
    <property type="term" value="F:calcium ion binding"/>
    <property type="evidence" value="ECO:0007669"/>
    <property type="project" value="InterPro"/>
</dbReference>
<keyword evidence="15" id="KW-1185">Reference proteome</keyword>
<proteinExistence type="predicted"/>
<keyword evidence="7 10" id="KW-0472">Membrane</keyword>
<dbReference type="AlphaFoldDB" id="A0AA36MR90"/>
<comment type="subcellular location">
    <subcellularLocation>
        <location evidence="1">Membrane</location>
        <topology evidence="1">Multi-pass membrane protein</topology>
    </subcellularLocation>
</comment>
<feature type="signal peptide" evidence="11">
    <location>
        <begin position="1"/>
        <end position="22"/>
    </location>
</feature>
<dbReference type="Proteomes" id="UP001178507">
    <property type="component" value="Unassembled WGS sequence"/>
</dbReference>
<feature type="domain" description="Cyclic nucleotide-binding" evidence="12">
    <location>
        <begin position="975"/>
        <end position="1102"/>
    </location>
</feature>
<gene>
    <name evidence="14" type="ORF">EVOR1521_LOCUS8869</name>
</gene>
<dbReference type="InterPro" id="IPR003938">
    <property type="entry name" value="K_chnl_volt-dep_EAG/ELK/ERG"/>
</dbReference>
<feature type="compositionally biased region" description="Basic and acidic residues" evidence="9">
    <location>
        <begin position="146"/>
        <end position="163"/>
    </location>
</feature>
<dbReference type="PROSITE" id="PS00018">
    <property type="entry name" value="EF_HAND_1"/>
    <property type="match status" value="1"/>
</dbReference>
<evidence type="ECO:0000256" key="1">
    <source>
        <dbReference type="ARBA" id="ARBA00004141"/>
    </source>
</evidence>
<dbReference type="CDD" id="cd00038">
    <property type="entry name" value="CAP_ED"/>
    <property type="match status" value="1"/>
</dbReference>
<dbReference type="Gene3D" id="1.10.238.10">
    <property type="entry name" value="EF-hand"/>
    <property type="match status" value="1"/>
</dbReference>
<evidence type="ECO:0000256" key="11">
    <source>
        <dbReference type="SAM" id="SignalP"/>
    </source>
</evidence>
<dbReference type="PROSITE" id="PS50222">
    <property type="entry name" value="EF_HAND_2"/>
    <property type="match status" value="1"/>
</dbReference>
<comment type="caution">
    <text evidence="14">The sequence shown here is derived from an EMBL/GenBank/DDBJ whole genome shotgun (WGS) entry which is preliminary data.</text>
</comment>
<organism evidence="14 15">
    <name type="scientific">Effrenium voratum</name>
    <dbReference type="NCBI Taxonomy" id="2562239"/>
    <lineage>
        <taxon>Eukaryota</taxon>
        <taxon>Sar</taxon>
        <taxon>Alveolata</taxon>
        <taxon>Dinophyceae</taxon>
        <taxon>Suessiales</taxon>
        <taxon>Symbiodiniaceae</taxon>
        <taxon>Effrenium</taxon>
    </lineage>
</organism>
<dbReference type="FunFam" id="1.10.287.70:FF:000123">
    <property type="entry name" value="Potassium channel KAT3"/>
    <property type="match status" value="1"/>
</dbReference>
<dbReference type="InterPro" id="IPR011992">
    <property type="entry name" value="EF-hand-dom_pair"/>
</dbReference>
<evidence type="ECO:0000256" key="5">
    <source>
        <dbReference type="ARBA" id="ARBA00022989"/>
    </source>
</evidence>
<evidence type="ECO:0000256" key="3">
    <source>
        <dbReference type="ARBA" id="ARBA00022692"/>
    </source>
</evidence>
<evidence type="ECO:0000256" key="10">
    <source>
        <dbReference type="SAM" id="Phobius"/>
    </source>
</evidence>
<evidence type="ECO:0000256" key="9">
    <source>
        <dbReference type="SAM" id="MobiDB-lite"/>
    </source>
</evidence>
<feature type="transmembrane region" description="Helical" evidence="10">
    <location>
        <begin position="473"/>
        <end position="492"/>
    </location>
</feature>
<keyword evidence="8" id="KW-0407">Ion channel</keyword>
<dbReference type="Pfam" id="PF00520">
    <property type="entry name" value="Ion_trans"/>
    <property type="match status" value="1"/>
</dbReference>
<evidence type="ECO:0000256" key="6">
    <source>
        <dbReference type="ARBA" id="ARBA00023065"/>
    </source>
</evidence>
<feature type="compositionally biased region" description="Polar residues" evidence="9">
    <location>
        <begin position="60"/>
        <end position="70"/>
    </location>
</feature>
<accession>A0AA36MR90</accession>
<keyword evidence="2" id="KW-0813">Transport</keyword>
<feature type="domain" description="EF-hand" evidence="13">
    <location>
        <begin position="169"/>
        <end position="204"/>
    </location>
</feature>
<evidence type="ECO:0000256" key="2">
    <source>
        <dbReference type="ARBA" id="ARBA00022448"/>
    </source>
</evidence>
<dbReference type="SUPFAM" id="SSF51206">
    <property type="entry name" value="cAMP-binding domain-like"/>
    <property type="match status" value="1"/>
</dbReference>
<evidence type="ECO:0000259" key="12">
    <source>
        <dbReference type="PROSITE" id="PS50042"/>
    </source>
</evidence>
<dbReference type="Gene3D" id="1.10.287.630">
    <property type="entry name" value="Helix hairpin bin"/>
    <property type="match status" value="1"/>
</dbReference>
<dbReference type="InterPro" id="IPR005821">
    <property type="entry name" value="Ion_trans_dom"/>
</dbReference>
<feature type="region of interest" description="Disordered" evidence="9">
    <location>
        <begin position="46"/>
        <end position="163"/>
    </location>
</feature>
<feature type="transmembrane region" description="Helical" evidence="10">
    <location>
        <begin position="433"/>
        <end position="453"/>
    </location>
</feature>
<evidence type="ECO:0000256" key="8">
    <source>
        <dbReference type="ARBA" id="ARBA00023303"/>
    </source>
</evidence>
<keyword evidence="6" id="KW-0406">Ion transport</keyword>
<evidence type="ECO:0000259" key="13">
    <source>
        <dbReference type="PROSITE" id="PS50222"/>
    </source>
</evidence>
<dbReference type="InterPro" id="IPR018490">
    <property type="entry name" value="cNMP-bd_dom_sf"/>
</dbReference>
<feature type="transmembrane region" description="Helical" evidence="10">
    <location>
        <begin position="284"/>
        <end position="308"/>
    </location>
</feature>
<dbReference type="InterPro" id="IPR002048">
    <property type="entry name" value="EF_hand_dom"/>
</dbReference>
<dbReference type="PANTHER" id="PTHR47823">
    <property type="entry name" value="ION_TRANS DOMAIN-CONTAINING PROTEIN"/>
    <property type="match status" value="1"/>
</dbReference>
<evidence type="ECO:0000256" key="4">
    <source>
        <dbReference type="ARBA" id="ARBA00022837"/>
    </source>
</evidence>
<dbReference type="GO" id="GO:0016020">
    <property type="term" value="C:membrane"/>
    <property type="evidence" value="ECO:0007669"/>
    <property type="project" value="UniProtKB-SubCell"/>
</dbReference>
<name>A0AA36MR90_9DINO</name>
<dbReference type="SUPFAM" id="SSF47473">
    <property type="entry name" value="EF-hand"/>
    <property type="match status" value="1"/>
</dbReference>
<evidence type="ECO:0000313" key="15">
    <source>
        <dbReference type="Proteomes" id="UP001178507"/>
    </source>
</evidence>
<keyword evidence="3 10" id="KW-0812">Transmembrane</keyword>
<dbReference type="GO" id="GO:0005249">
    <property type="term" value="F:voltage-gated potassium channel activity"/>
    <property type="evidence" value="ECO:0007669"/>
    <property type="project" value="InterPro"/>
</dbReference>
<evidence type="ECO:0000313" key="14">
    <source>
        <dbReference type="EMBL" id="CAJ1381077.1"/>
    </source>
</evidence>
<dbReference type="PRINTS" id="PR01463">
    <property type="entry name" value="EAGCHANLFMLY"/>
</dbReference>
<dbReference type="InterPro" id="IPR014710">
    <property type="entry name" value="RmlC-like_jellyroll"/>
</dbReference>
<evidence type="ECO:0000256" key="7">
    <source>
        <dbReference type="ARBA" id="ARBA00023136"/>
    </source>
</evidence>
<feature type="transmembrane region" description="Helical" evidence="10">
    <location>
        <begin position="504"/>
        <end position="526"/>
    </location>
</feature>
<dbReference type="InterPro" id="IPR018247">
    <property type="entry name" value="EF_Hand_1_Ca_BS"/>
</dbReference>
<dbReference type="Gene3D" id="2.60.120.10">
    <property type="entry name" value="Jelly Rolls"/>
    <property type="match status" value="1"/>
</dbReference>
<sequence>MSLAALSHLQLALGSLKQAVEAGGALGEEDRSAVQQIAHELLDLSKPSLGDLPLPHRPSESQIEGGSQVQAIEATEATEEEEPQGFVIPQGLGPLPHHASERSVASQAKLARRHSNLSEASEADSDASDSEAASSGGFSSVFSERSGCETEAAPRRSTSEDGVRRALRVQREVLLSLFHQMDVHNQGVLEANDLERALRSVGQHPARAQKLIAAADENCNGKVEIAEWTHVVDRLVAGKGSEAMQHFTTALVNQNQHLPKAGSSYDERSQQRRVCISCQNPFRMAWDLLLLTLLVYIAVVLPYILAYLNETSFHRFVSDFIDVCFCIDIVLNFCTSYLDEGGDEIDSPKRVAITYLKSWFALDLITAVPLQHLASSIPESMDSIKLLRGSKVFKILKVVRAVKLLKVMRASNLGTRIEDYMMHSSSGRRFFELLRILVSCCLLCHLLACFMQISGTGFLDTYEWDNETSTSKYISSLYWAMTTVTTVGYGDIVPRSDDERVFTMLAMILGGAFYGYVVGNISVILASNDVNWRAKKERLEVIDAWLTHHRFPLRLRRRIWGYYKVTVSSQVIWDDSVVFSELSEELREEVARGPGETAFACGPLAFEYVVLALTAVTELCAWGIGQKVAGCFGLQDFYGSPSVRSSKGPISKLQEFVQSSKTHPLPSSCAVLQWSHENRMSGSSLQFRATTSFLLDGVPHHVLGGWWPSKKHSQRDAAERALTFFTAIYGHELGRESTPSARTPCEGSRSDPVKDLEQLVGEAIWSIQAENGLSTATVEFAYFNVPHAFTGKPCAVEAAKADTAKRVLWYLRCPGYQNTYEMEPEQVKTLAFNIPEVRVPPAAGPEPSEDSECCSPTSPSELLERKTTVMRLQNRLQKIFAKQLTSGKSVWCWRYEKNEEDSFQASVHIALLDRTFTGTWESTHQAAQMEACNQLTAYLDKVGKKGVVDHRFLSFICSYREASFLIHPELGRNMVFRGVPARILIRLVSILQQLRVKRNERVVPNPKLAYGMFIILDGSAVLQQISPLPSQRLTSPKDKLTEVLRRSDSFGEEVLLGLKAEYEYTVQATRRLVLLLLPRDSFMERLSPMPEMFTLMRANFTA</sequence>
<keyword evidence="5 10" id="KW-1133">Transmembrane helix</keyword>
<dbReference type="SUPFAM" id="SSF81324">
    <property type="entry name" value="Voltage-gated potassium channels"/>
    <property type="match status" value="1"/>
</dbReference>
<keyword evidence="11" id="KW-0732">Signal</keyword>
<feature type="compositionally biased region" description="Low complexity" evidence="9">
    <location>
        <begin position="130"/>
        <end position="145"/>
    </location>
</feature>
<dbReference type="SMART" id="SM00100">
    <property type="entry name" value="cNMP"/>
    <property type="match status" value="1"/>
</dbReference>
<keyword evidence="4" id="KW-0106">Calcium</keyword>
<reference evidence="14" key="1">
    <citation type="submission" date="2023-08" db="EMBL/GenBank/DDBJ databases">
        <authorList>
            <person name="Chen Y."/>
            <person name="Shah S."/>
            <person name="Dougan E. K."/>
            <person name="Thang M."/>
            <person name="Chan C."/>
        </authorList>
    </citation>
    <scope>NUCLEOTIDE SEQUENCE</scope>
</reference>
<dbReference type="PROSITE" id="PS50042">
    <property type="entry name" value="CNMP_BINDING_3"/>
    <property type="match status" value="1"/>
</dbReference>
<protein>
    <submittedName>
        <fullName evidence="14">Uncharacterized protein</fullName>
    </submittedName>
</protein>
<dbReference type="EMBL" id="CAUJNA010000779">
    <property type="protein sequence ID" value="CAJ1381077.1"/>
    <property type="molecule type" value="Genomic_DNA"/>
</dbReference>
<dbReference type="Gene3D" id="1.10.287.70">
    <property type="match status" value="1"/>
</dbReference>
<dbReference type="PANTHER" id="PTHR47823:SF9">
    <property type="entry name" value="CHROMOSOME UNDETERMINED SCAFFOLD_10, WHOLE GENOME SHOTGUN SEQUENCE"/>
    <property type="match status" value="1"/>
</dbReference>
<feature type="chain" id="PRO_5041304749" evidence="11">
    <location>
        <begin position="23"/>
        <end position="1102"/>
    </location>
</feature>